<name>A0ABR2VV69_9FUNG</name>
<reference evidence="4 5" key="1">
    <citation type="submission" date="2023-04" db="EMBL/GenBank/DDBJ databases">
        <title>Genome of Basidiobolus ranarum AG-B5.</title>
        <authorList>
            <person name="Stajich J.E."/>
            <person name="Carter-House D."/>
            <person name="Gryganskyi A."/>
        </authorList>
    </citation>
    <scope>NUCLEOTIDE SEQUENCE [LARGE SCALE GENOMIC DNA]</scope>
    <source>
        <strain evidence="4 5">AG-B5</strain>
    </source>
</reference>
<keyword evidence="5" id="KW-1185">Reference proteome</keyword>
<keyword evidence="2" id="KW-0378">Hydrolase</keyword>
<dbReference type="EMBL" id="JASJQH010007622">
    <property type="protein sequence ID" value="KAK9703637.1"/>
    <property type="molecule type" value="Genomic_DNA"/>
</dbReference>
<gene>
    <name evidence="4" type="ORF">K7432_010634</name>
</gene>
<comment type="similarity">
    <text evidence="1">Belongs to the isochorismatase family.</text>
</comment>
<evidence type="ECO:0000256" key="1">
    <source>
        <dbReference type="ARBA" id="ARBA00006336"/>
    </source>
</evidence>
<evidence type="ECO:0000256" key="2">
    <source>
        <dbReference type="ARBA" id="ARBA00022801"/>
    </source>
</evidence>
<protein>
    <recommendedName>
        <fullName evidence="3">Isochorismatase-like domain-containing protein</fullName>
    </recommendedName>
</protein>
<dbReference type="InterPro" id="IPR036380">
    <property type="entry name" value="Isochorismatase-like_sf"/>
</dbReference>
<proteinExistence type="inferred from homology"/>
<dbReference type="Proteomes" id="UP001479436">
    <property type="component" value="Unassembled WGS sequence"/>
</dbReference>
<sequence length="213" mass="23472">MFRYKTSSILQSTSMSFNNTAFLFCDFQKDLWELFPESEAKQLLLNNVSELYRRVVSLREKKNILLVNVGIKLREGYPELGPKCPNNALNWLVGIKKGMLLYGNPGTEFLPEVAPVAGSIVITKLRADAFYPNDLEAILRANQVNHLVICGIATGGVVLSTCSTAADRDYVVTVVGDSCGDLNSELHDVLLKTEFSGRANVITTAEALRLLAE</sequence>
<evidence type="ECO:0000313" key="4">
    <source>
        <dbReference type="EMBL" id="KAK9703637.1"/>
    </source>
</evidence>
<accession>A0ABR2VV69</accession>
<dbReference type="Pfam" id="PF00857">
    <property type="entry name" value="Isochorismatase"/>
    <property type="match status" value="1"/>
</dbReference>
<dbReference type="SUPFAM" id="SSF52499">
    <property type="entry name" value="Isochorismatase-like hydrolases"/>
    <property type="match status" value="1"/>
</dbReference>
<dbReference type="CDD" id="cd00431">
    <property type="entry name" value="cysteine_hydrolases"/>
    <property type="match status" value="1"/>
</dbReference>
<dbReference type="InterPro" id="IPR050272">
    <property type="entry name" value="Isochorismatase-like_hydrls"/>
</dbReference>
<dbReference type="PANTHER" id="PTHR43540:SF1">
    <property type="entry name" value="ISOCHORISMATASE HYDROLASE"/>
    <property type="match status" value="1"/>
</dbReference>
<organism evidence="4 5">
    <name type="scientific">Basidiobolus ranarum</name>
    <dbReference type="NCBI Taxonomy" id="34480"/>
    <lineage>
        <taxon>Eukaryota</taxon>
        <taxon>Fungi</taxon>
        <taxon>Fungi incertae sedis</taxon>
        <taxon>Zoopagomycota</taxon>
        <taxon>Entomophthoromycotina</taxon>
        <taxon>Basidiobolomycetes</taxon>
        <taxon>Basidiobolales</taxon>
        <taxon>Basidiobolaceae</taxon>
        <taxon>Basidiobolus</taxon>
    </lineage>
</organism>
<feature type="domain" description="Isochorismatase-like" evidence="3">
    <location>
        <begin position="20"/>
        <end position="206"/>
    </location>
</feature>
<dbReference type="Gene3D" id="3.40.50.850">
    <property type="entry name" value="Isochorismatase-like"/>
    <property type="match status" value="1"/>
</dbReference>
<evidence type="ECO:0000313" key="5">
    <source>
        <dbReference type="Proteomes" id="UP001479436"/>
    </source>
</evidence>
<dbReference type="InterPro" id="IPR000868">
    <property type="entry name" value="Isochorismatase-like_dom"/>
</dbReference>
<evidence type="ECO:0000259" key="3">
    <source>
        <dbReference type="Pfam" id="PF00857"/>
    </source>
</evidence>
<comment type="caution">
    <text evidence="4">The sequence shown here is derived from an EMBL/GenBank/DDBJ whole genome shotgun (WGS) entry which is preliminary data.</text>
</comment>
<dbReference type="PANTHER" id="PTHR43540">
    <property type="entry name" value="PEROXYUREIDOACRYLATE/UREIDOACRYLATE AMIDOHYDROLASE-RELATED"/>
    <property type="match status" value="1"/>
</dbReference>